<accession>K2R4Q7</accession>
<feature type="region of interest" description="Disordered" evidence="1">
    <location>
        <begin position="113"/>
        <end position="133"/>
    </location>
</feature>
<evidence type="ECO:0000313" key="2">
    <source>
        <dbReference type="EMBL" id="EKG09183.1"/>
    </source>
</evidence>
<sequence>MDRAASSTEQQLEALARLVAAERNVEKAAHHAYIFIRRLIEELLEALPDQTETISAAFQAITPRLRPRSAADPSTFSNARPGGTNKASDSQDTSVVTRADYLRIESVLNPFQSTTASDVQQSNPTICPGEDTRTAFDLSKSKCDESASREQPSLHDRLVIESHGTGGSQHSQHATPSTDFSGSETTMPNNGQVSQEHLLADELDSVAPRPENSSLDDAAEQASIRLSPSPQISSFQAETGMSEGSQSSDPHWAPKLDASVALQKLESRPQQAQGVRHEKQGGVIRLYPTAEQYKNFSTLVMSARELGADRDGLCIVTLPQNGPACSLAPPKDSVKVQMNRFTTHSREDGTFTVIRT</sequence>
<proteinExistence type="predicted"/>
<comment type="caution">
    <text evidence="2">The sequence shown here is derived from an EMBL/GenBank/DDBJ whole genome shotgun (WGS) entry which is preliminary data.</text>
</comment>
<feature type="compositionally biased region" description="Polar residues" evidence="1">
    <location>
        <begin position="85"/>
        <end position="94"/>
    </location>
</feature>
<dbReference type="Proteomes" id="UP000007129">
    <property type="component" value="Unassembled WGS sequence"/>
</dbReference>
<evidence type="ECO:0000313" key="3">
    <source>
        <dbReference type="Proteomes" id="UP000007129"/>
    </source>
</evidence>
<dbReference type="AlphaFoldDB" id="K2R4Q7"/>
<reference evidence="2 3" key="1">
    <citation type="journal article" date="2012" name="BMC Genomics">
        <title>Tools to kill: Genome of one of the most destructive plant pathogenic fungi Macrophomina phaseolina.</title>
        <authorList>
            <person name="Islam M.S."/>
            <person name="Haque M.S."/>
            <person name="Islam M.M."/>
            <person name="Emdad E.M."/>
            <person name="Halim A."/>
            <person name="Hossen Q.M.M."/>
            <person name="Hossain M.Z."/>
            <person name="Ahmed B."/>
            <person name="Rahim S."/>
            <person name="Rahman M.S."/>
            <person name="Alam M.M."/>
            <person name="Hou S."/>
            <person name="Wan X."/>
            <person name="Saito J.A."/>
            <person name="Alam M."/>
        </authorList>
    </citation>
    <scope>NUCLEOTIDE SEQUENCE [LARGE SCALE GENOMIC DNA]</scope>
    <source>
        <strain evidence="2 3">MS6</strain>
    </source>
</reference>
<evidence type="ECO:0000256" key="1">
    <source>
        <dbReference type="SAM" id="MobiDB-lite"/>
    </source>
</evidence>
<organism evidence="2 3">
    <name type="scientific">Macrophomina phaseolina (strain MS6)</name>
    <name type="common">Charcoal rot fungus</name>
    <dbReference type="NCBI Taxonomy" id="1126212"/>
    <lineage>
        <taxon>Eukaryota</taxon>
        <taxon>Fungi</taxon>
        <taxon>Dikarya</taxon>
        <taxon>Ascomycota</taxon>
        <taxon>Pezizomycotina</taxon>
        <taxon>Dothideomycetes</taxon>
        <taxon>Dothideomycetes incertae sedis</taxon>
        <taxon>Botryosphaeriales</taxon>
        <taxon>Botryosphaeriaceae</taxon>
        <taxon>Macrophomina</taxon>
    </lineage>
</organism>
<feature type="compositionally biased region" description="Polar residues" evidence="1">
    <location>
        <begin position="113"/>
        <end position="125"/>
    </location>
</feature>
<feature type="region of interest" description="Disordered" evidence="1">
    <location>
        <begin position="65"/>
        <end position="94"/>
    </location>
</feature>
<feature type="region of interest" description="Disordered" evidence="1">
    <location>
        <begin position="162"/>
        <end position="191"/>
    </location>
</feature>
<name>K2R4Q7_MACPH</name>
<gene>
    <name evidence="2" type="ORF">MPH_13811</name>
</gene>
<protein>
    <submittedName>
        <fullName evidence="2">Uncharacterized protein</fullName>
    </submittedName>
</protein>
<feature type="compositionally biased region" description="Polar residues" evidence="1">
    <location>
        <begin position="168"/>
        <end position="191"/>
    </location>
</feature>
<feature type="compositionally biased region" description="Polar residues" evidence="1">
    <location>
        <begin position="224"/>
        <end position="249"/>
    </location>
</feature>
<feature type="region of interest" description="Disordered" evidence="1">
    <location>
        <begin position="207"/>
        <end position="253"/>
    </location>
</feature>
<dbReference type="HOGENOM" id="CLU_778605_0_0_1"/>
<dbReference type="VEuPathDB" id="FungiDB:MPH_13811"/>
<dbReference type="InParanoid" id="K2R4Q7"/>
<dbReference type="EMBL" id="AHHD01000754">
    <property type="protein sequence ID" value="EKG09183.1"/>
    <property type="molecule type" value="Genomic_DNA"/>
</dbReference>